<organism evidence="2 3">
    <name type="scientific">Burkholderia ubonensis</name>
    <dbReference type="NCBI Taxonomy" id="101571"/>
    <lineage>
        <taxon>Bacteria</taxon>
        <taxon>Pseudomonadati</taxon>
        <taxon>Pseudomonadota</taxon>
        <taxon>Betaproteobacteria</taxon>
        <taxon>Burkholderiales</taxon>
        <taxon>Burkholderiaceae</taxon>
        <taxon>Burkholderia</taxon>
        <taxon>Burkholderia cepacia complex</taxon>
    </lineage>
</organism>
<name>A0A1B4LJD5_9BURK</name>
<dbReference type="Pfam" id="PF00583">
    <property type="entry name" value="Acetyltransf_1"/>
    <property type="match status" value="1"/>
</dbReference>
<dbReference type="Pfam" id="PF18014">
    <property type="entry name" value="Acetyltransf_18"/>
    <property type="match status" value="1"/>
</dbReference>
<dbReference type="InterPro" id="IPR000182">
    <property type="entry name" value="GNAT_dom"/>
</dbReference>
<evidence type="ECO:0000313" key="2">
    <source>
        <dbReference type="EMBL" id="AOJ77258.1"/>
    </source>
</evidence>
<gene>
    <name evidence="2" type="ORF">WJ35_19895</name>
</gene>
<keyword evidence="2" id="KW-0808">Transferase</keyword>
<dbReference type="EMBL" id="CP013421">
    <property type="protein sequence ID" value="AOJ77258.1"/>
    <property type="molecule type" value="Genomic_DNA"/>
</dbReference>
<dbReference type="InterPro" id="IPR052729">
    <property type="entry name" value="Acyl/Acetyltrans_Enzymes"/>
</dbReference>
<feature type="domain" description="N-acetyltransferase" evidence="1">
    <location>
        <begin position="16"/>
        <end position="149"/>
    </location>
</feature>
<dbReference type="CDD" id="cd04301">
    <property type="entry name" value="NAT_SF"/>
    <property type="match status" value="1"/>
</dbReference>
<dbReference type="SUPFAM" id="SSF55729">
    <property type="entry name" value="Acyl-CoA N-acyltransferases (Nat)"/>
    <property type="match status" value="1"/>
</dbReference>
<dbReference type="RefSeq" id="WP_069239766.1">
    <property type="nucleotide sequence ID" value="NZ_CP013421.1"/>
</dbReference>
<protein>
    <submittedName>
        <fullName evidence="2">GCN5 family acetyltransferase</fullName>
    </submittedName>
</protein>
<dbReference type="GO" id="GO:0016747">
    <property type="term" value="F:acyltransferase activity, transferring groups other than amino-acyl groups"/>
    <property type="evidence" value="ECO:0007669"/>
    <property type="project" value="InterPro"/>
</dbReference>
<dbReference type="Proteomes" id="UP000243680">
    <property type="component" value="Chromosome 3"/>
</dbReference>
<dbReference type="PANTHER" id="PTHR47237:SF2">
    <property type="entry name" value="BLL4206 PROTEIN"/>
    <property type="match status" value="1"/>
</dbReference>
<feature type="domain" description="N-acetyltransferase" evidence="1">
    <location>
        <begin position="152"/>
        <end position="300"/>
    </location>
</feature>
<proteinExistence type="predicted"/>
<evidence type="ECO:0000259" key="1">
    <source>
        <dbReference type="PROSITE" id="PS51186"/>
    </source>
</evidence>
<accession>A0A1B4LJD5</accession>
<dbReference type="InterPro" id="IPR041496">
    <property type="entry name" value="YitH/HolE_GNAT"/>
</dbReference>
<dbReference type="InterPro" id="IPR016181">
    <property type="entry name" value="Acyl_CoA_acyltransferase"/>
</dbReference>
<evidence type="ECO:0000313" key="3">
    <source>
        <dbReference type="Proteomes" id="UP000243680"/>
    </source>
</evidence>
<dbReference type="PROSITE" id="PS51186">
    <property type="entry name" value="GNAT"/>
    <property type="match status" value="2"/>
</dbReference>
<sequence length="300" mass="31859">MTHEHATNAAAPATALHYRRFTAADVSAAHALSVALRWPFRAEDWQFSADTSTAFVAEEDGVVIGTAMCWKYGADRAALGHVIVSSEHQGRGIGRALMEIVLDELGPRITFLHATPAGQPLYEKLGFAVCGSLDQFQGNVERPASQTLADGERLRAATPGDLDCLVALDTRASGLGRAALLAALLARGEGVVLERGGEIAGFAVLRRFGRGHVIGPVVAPRSPDDAHAKALIAHWLRARDGEFVRIDVPSGTCLPDWLHAQGLKRVDTCSKMVRNAPAAAHGAPHDPDCGLYALVSQAMV</sequence>
<dbReference type="PANTHER" id="PTHR47237">
    <property type="entry name" value="SLL0310 PROTEIN"/>
    <property type="match status" value="1"/>
</dbReference>
<dbReference type="Gene3D" id="3.40.630.30">
    <property type="match status" value="1"/>
</dbReference>
<dbReference type="Gene3D" id="3.40.630.90">
    <property type="match status" value="1"/>
</dbReference>
<dbReference type="AlphaFoldDB" id="A0A1B4LJD5"/>
<reference evidence="2 3" key="1">
    <citation type="submission" date="2015-12" db="EMBL/GenBank/DDBJ databases">
        <title>Diversity of Burkholderia near neighbor genomes.</title>
        <authorList>
            <person name="Sahl J."/>
            <person name="Wagner D."/>
            <person name="Keim P."/>
        </authorList>
    </citation>
    <scope>NUCLEOTIDE SEQUENCE [LARGE SCALE GENOMIC DNA]</scope>
    <source>
        <strain evidence="2 3">MSMB0783</strain>
    </source>
</reference>